<comment type="catalytic activity">
    <reaction evidence="2">
        <text>2,5-diamino-6-hydroxy-4-(5-phosphoribosylamino)-pyrimidine + H2O = 2,5,6-triamino-4-hydroxypyrimidine + D-ribose 5-phosphate</text>
        <dbReference type="Rhea" id="RHEA:23436"/>
        <dbReference type="ChEBI" id="CHEBI:15377"/>
        <dbReference type="ChEBI" id="CHEBI:58614"/>
        <dbReference type="ChEBI" id="CHEBI:78346"/>
        <dbReference type="ChEBI" id="CHEBI:137796"/>
    </reaction>
</comment>
<dbReference type="Proteomes" id="UP000215506">
    <property type="component" value="Unassembled WGS sequence"/>
</dbReference>
<evidence type="ECO:0000256" key="2">
    <source>
        <dbReference type="ARBA" id="ARBA00000751"/>
    </source>
</evidence>
<gene>
    <name evidence="4" type="ORF">B7C42_02796</name>
</gene>
<dbReference type="CDD" id="cd15457">
    <property type="entry name" value="NADAR"/>
    <property type="match status" value="1"/>
</dbReference>
<dbReference type="RefSeq" id="WP_223273423.1">
    <property type="nucleotide sequence ID" value="NZ_NGAF01000005.1"/>
</dbReference>
<dbReference type="EMBL" id="NGAF01000005">
    <property type="protein sequence ID" value="OXR44842.1"/>
    <property type="molecule type" value="Genomic_DNA"/>
</dbReference>
<sequence length="68" mass="7425">MQARSVPELIELLATGERVLVEAGPMDRIWGIGLAADDPRAEDPAQWKGLNLLGFALMDARDVVRTAH</sequence>
<evidence type="ECO:0000256" key="1">
    <source>
        <dbReference type="ARBA" id="ARBA00000022"/>
    </source>
</evidence>
<comment type="catalytic activity">
    <reaction evidence="1">
        <text>5-amino-6-(5-phospho-D-ribosylamino)uracil + H2O = 5,6-diaminouracil + D-ribose 5-phosphate</text>
        <dbReference type="Rhea" id="RHEA:55020"/>
        <dbReference type="ChEBI" id="CHEBI:15377"/>
        <dbReference type="ChEBI" id="CHEBI:46252"/>
        <dbReference type="ChEBI" id="CHEBI:58453"/>
        <dbReference type="ChEBI" id="CHEBI:78346"/>
    </reaction>
</comment>
<dbReference type="InterPro" id="IPR012816">
    <property type="entry name" value="NADAR"/>
</dbReference>
<reference evidence="4 5" key="1">
    <citation type="submission" date="2017-07" db="EMBL/GenBank/DDBJ databases">
        <title>First draft Genome Sequence of Nocardia cerradoensis isolated from human infection.</title>
        <authorList>
            <person name="Carrasco G."/>
        </authorList>
    </citation>
    <scope>NUCLEOTIDE SEQUENCE [LARGE SCALE GENOMIC DNA]</scope>
    <source>
        <strain evidence="4 5">CNM20130759</strain>
    </source>
</reference>
<keyword evidence="5" id="KW-1185">Reference proteome</keyword>
<dbReference type="Gene3D" id="1.10.357.40">
    <property type="entry name" value="YbiA-like"/>
    <property type="match status" value="1"/>
</dbReference>
<feature type="domain" description="NADAR" evidence="3">
    <location>
        <begin position="11"/>
        <end position="64"/>
    </location>
</feature>
<evidence type="ECO:0000313" key="5">
    <source>
        <dbReference type="Proteomes" id="UP000215506"/>
    </source>
</evidence>
<comment type="caution">
    <text evidence="4">The sequence shown here is derived from an EMBL/GenBank/DDBJ whole genome shotgun (WGS) entry which is preliminary data.</text>
</comment>
<protein>
    <recommendedName>
        <fullName evidence="3">NADAR domain-containing protein</fullName>
    </recommendedName>
</protein>
<dbReference type="InterPro" id="IPR037238">
    <property type="entry name" value="YbiA-like_sf"/>
</dbReference>
<evidence type="ECO:0000313" key="4">
    <source>
        <dbReference type="EMBL" id="OXR44842.1"/>
    </source>
</evidence>
<proteinExistence type="predicted"/>
<name>A0A231H7S5_9NOCA</name>
<evidence type="ECO:0000259" key="3">
    <source>
        <dbReference type="Pfam" id="PF08719"/>
    </source>
</evidence>
<dbReference type="SUPFAM" id="SSF143990">
    <property type="entry name" value="YbiA-like"/>
    <property type="match status" value="1"/>
</dbReference>
<organism evidence="4 5">
    <name type="scientific">Nocardia cerradoensis</name>
    <dbReference type="NCBI Taxonomy" id="85688"/>
    <lineage>
        <taxon>Bacteria</taxon>
        <taxon>Bacillati</taxon>
        <taxon>Actinomycetota</taxon>
        <taxon>Actinomycetes</taxon>
        <taxon>Mycobacteriales</taxon>
        <taxon>Nocardiaceae</taxon>
        <taxon>Nocardia</taxon>
    </lineage>
</organism>
<dbReference type="Pfam" id="PF08719">
    <property type="entry name" value="NADAR"/>
    <property type="match status" value="1"/>
</dbReference>
<accession>A0A231H7S5</accession>
<dbReference type="AlphaFoldDB" id="A0A231H7S5"/>